<dbReference type="InterPro" id="IPR014978">
    <property type="entry name" value="Gln-Leu-Gln_QLQ"/>
</dbReference>
<evidence type="ECO:0000256" key="2">
    <source>
        <dbReference type="ARBA" id="ARBA00008122"/>
    </source>
</evidence>
<comment type="subcellular location">
    <subcellularLocation>
        <location evidence="1 4 5">Nucleus</location>
    </subcellularLocation>
</comment>
<dbReference type="Pfam" id="PF08880">
    <property type="entry name" value="QLQ"/>
    <property type="match status" value="1"/>
</dbReference>
<evidence type="ECO:0000313" key="10">
    <source>
        <dbReference type="Proteomes" id="UP001189122"/>
    </source>
</evidence>
<proteinExistence type="inferred from homology"/>
<feature type="short sequence motif" description="Bipartite nuclear localization signal" evidence="4">
    <location>
        <begin position="110"/>
        <end position="117"/>
    </location>
</feature>
<feature type="short sequence motif" description="Bipartite nuclear localization signal" evidence="4">
    <location>
        <begin position="82"/>
        <end position="92"/>
    </location>
</feature>
<evidence type="ECO:0000313" key="9">
    <source>
        <dbReference type="EMBL" id="CAA2617991.1"/>
    </source>
</evidence>
<feature type="compositionally biased region" description="Polar residues" evidence="6">
    <location>
        <begin position="153"/>
        <end position="162"/>
    </location>
</feature>
<dbReference type="GO" id="GO:0006351">
    <property type="term" value="P:DNA-templated transcription"/>
    <property type="evidence" value="ECO:0007669"/>
    <property type="project" value="UniProtKB-UniRule"/>
</dbReference>
<evidence type="ECO:0000256" key="3">
    <source>
        <dbReference type="ARBA" id="ARBA00023242"/>
    </source>
</evidence>
<dbReference type="GO" id="GO:0005634">
    <property type="term" value="C:nucleus"/>
    <property type="evidence" value="ECO:0007669"/>
    <property type="project" value="UniProtKB-SubCell"/>
</dbReference>
<reference evidence="9 10" key="1">
    <citation type="submission" date="2019-12" db="EMBL/GenBank/DDBJ databases">
        <authorList>
            <person name="Scholz U."/>
            <person name="Mascher M."/>
            <person name="Fiebig A."/>
        </authorList>
    </citation>
    <scope>NUCLEOTIDE SEQUENCE</scope>
</reference>
<evidence type="ECO:0000259" key="7">
    <source>
        <dbReference type="PROSITE" id="PS51666"/>
    </source>
</evidence>
<evidence type="ECO:0000256" key="5">
    <source>
        <dbReference type="RuleBase" id="RU367127"/>
    </source>
</evidence>
<dbReference type="SMART" id="SM00951">
    <property type="entry name" value="QLQ"/>
    <property type="match status" value="1"/>
</dbReference>
<comment type="similarity">
    <text evidence="2 5">Belongs to the GRF family.</text>
</comment>
<comment type="domain">
    <text evidence="5">The QLQ domain and WRC domain may be involved in protein-protein interaction and DNA-binding, respectively.</text>
</comment>
<comment type="function">
    <text evidence="5">Transcription activator.</text>
</comment>
<sequence length="209" mass="23040">MVFCRGERAFTPSQWMELEHQALIYKYIDANVPVPSSLLVAIRKSLGSSGFPSYSPGSLRATELGWSPFHLGFSGTRSGAGRCRRTDGKKWRCSRDAVADQKYCERHMNRGRHRSRKPVEGLSGHAAKAMPIISPTASVSAGGSSNNSLSISHQQIKSLQQHNPPPRRPSPGREHPLPSSASFLWLTVSSGSVIDPRQDSDEQGECEWR</sequence>
<keyword evidence="5" id="KW-0805">Transcription regulation</keyword>
<evidence type="ECO:0000256" key="4">
    <source>
        <dbReference type="PROSITE-ProRule" id="PRU01002"/>
    </source>
</evidence>
<dbReference type="GO" id="GO:0032502">
    <property type="term" value="P:developmental process"/>
    <property type="evidence" value="ECO:0007669"/>
    <property type="project" value="InterPro"/>
</dbReference>
<dbReference type="InterPro" id="IPR014977">
    <property type="entry name" value="WRC_dom"/>
</dbReference>
<dbReference type="GO" id="GO:0005524">
    <property type="term" value="F:ATP binding"/>
    <property type="evidence" value="ECO:0007669"/>
    <property type="project" value="UniProtKB-UniRule"/>
</dbReference>
<dbReference type="AlphaFoldDB" id="A0A7I8IIP6"/>
<accession>A0A7I8IIP6</accession>
<dbReference type="PANTHER" id="PTHR31602:SF42">
    <property type="entry name" value="GROWTH-REGULATING FACTOR 2"/>
    <property type="match status" value="1"/>
</dbReference>
<dbReference type="Pfam" id="PF08879">
    <property type="entry name" value="WRC"/>
    <property type="match status" value="1"/>
</dbReference>
<evidence type="ECO:0000259" key="8">
    <source>
        <dbReference type="PROSITE" id="PS51667"/>
    </source>
</evidence>
<feature type="domain" description="WRC" evidence="8">
    <location>
        <begin position="77"/>
        <end position="121"/>
    </location>
</feature>
<feature type="region of interest" description="Disordered" evidence="6">
    <location>
        <begin position="136"/>
        <end position="181"/>
    </location>
</feature>
<feature type="compositionally biased region" description="Low complexity" evidence="6">
    <location>
        <begin position="137"/>
        <end position="152"/>
    </location>
</feature>
<protein>
    <recommendedName>
        <fullName evidence="5">Growth-regulating factor</fullName>
    </recommendedName>
</protein>
<keyword evidence="5" id="KW-0010">Activator</keyword>
<dbReference type="EMBL" id="LR743590">
    <property type="protein sequence ID" value="CAA2617991.1"/>
    <property type="molecule type" value="Genomic_DNA"/>
</dbReference>
<name>A0A7I8IIP6_SPIIN</name>
<dbReference type="Proteomes" id="UP001189122">
    <property type="component" value="Unassembled WGS sequence"/>
</dbReference>
<dbReference type="PROSITE" id="PS51667">
    <property type="entry name" value="WRC"/>
    <property type="match status" value="1"/>
</dbReference>
<evidence type="ECO:0000256" key="6">
    <source>
        <dbReference type="SAM" id="MobiDB-lite"/>
    </source>
</evidence>
<evidence type="ECO:0000256" key="1">
    <source>
        <dbReference type="ARBA" id="ARBA00004123"/>
    </source>
</evidence>
<dbReference type="InterPro" id="IPR031137">
    <property type="entry name" value="GRF"/>
</dbReference>
<organism evidence="9">
    <name type="scientific">Spirodela intermedia</name>
    <name type="common">Intermediate duckweed</name>
    <dbReference type="NCBI Taxonomy" id="51605"/>
    <lineage>
        <taxon>Eukaryota</taxon>
        <taxon>Viridiplantae</taxon>
        <taxon>Streptophyta</taxon>
        <taxon>Embryophyta</taxon>
        <taxon>Tracheophyta</taxon>
        <taxon>Spermatophyta</taxon>
        <taxon>Magnoliopsida</taxon>
        <taxon>Liliopsida</taxon>
        <taxon>Araceae</taxon>
        <taxon>Lemnoideae</taxon>
        <taxon>Spirodela</taxon>
    </lineage>
</organism>
<dbReference type="PROSITE" id="PS51666">
    <property type="entry name" value="QLQ"/>
    <property type="match status" value="1"/>
</dbReference>
<feature type="domain" description="QLQ" evidence="7">
    <location>
        <begin position="9"/>
        <end position="44"/>
    </location>
</feature>
<keyword evidence="10" id="KW-1185">Reference proteome</keyword>
<dbReference type="PANTHER" id="PTHR31602">
    <property type="entry name" value="GROWTH-REGULATING FACTOR 5"/>
    <property type="match status" value="1"/>
</dbReference>
<keyword evidence="5" id="KW-0804">Transcription</keyword>
<dbReference type="GO" id="GO:0006355">
    <property type="term" value="P:regulation of DNA-templated transcription"/>
    <property type="evidence" value="ECO:0007669"/>
    <property type="project" value="InterPro"/>
</dbReference>
<dbReference type="EMBL" id="CACRZD030000003">
    <property type="protein sequence ID" value="CAA6657684.1"/>
    <property type="molecule type" value="Genomic_DNA"/>
</dbReference>
<keyword evidence="3 4" id="KW-0539">Nucleus</keyword>
<gene>
    <name evidence="9" type="ORF">SI7747_03004152</name>
</gene>